<keyword evidence="2" id="KW-1185">Reference proteome</keyword>
<reference evidence="2" key="1">
    <citation type="journal article" date="2019" name="Int. J. Syst. Evol. Microbiol.">
        <title>The Global Catalogue of Microorganisms (GCM) 10K type strain sequencing project: providing services to taxonomists for standard genome sequencing and annotation.</title>
        <authorList>
            <consortium name="The Broad Institute Genomics Platform"/>
            <consortium name="The Broad Institute Genome Sequencing Center for Infectious Disease"/>
            <person name="Wu L."/>
            <person name="Ma J."/>
        </authorList>
    </citation>
    <scope>NUCLEOTIDE SEQUENCE [LARGE SCALE GENOMIC DNA]</scope>
    <source>
        <strain evidence="2">CGMCC 1.13681</strain>
    </source>
</reference>
<evidence type="ECO:0000313" key="1">
    <source>
        <dbReference type="EMBL" id="MFC7219281.1"/>
    </source>
</evidence>
<organism evidence="1 2">
    <name type="scientific">Streptomyces polyrhachis</name>
    <dbReference type="NCBI Taxonomy" id="1282885"/>
    <lineage>
        <taxon>Bacteria</taxon>
        <taxon>Bacillati</taxon>
        <taxon>Actinomycetota</taxon>
        <taxon>Actinomycetes</taxon>
        <taxon>Kitasatosporales</taxon>
        <taxon>Streptomycetaceae</taxon>
        <taxon>Streptomyces</taxon>
    </lineage>
</organism>
<gene>
    <name evidence="1" type="ORF">ACFQLX_14045</name>
</gene>
<proteinExistence type="predicted"/>
<name>A0ABW2GH70_9ACTN</name>
<dbReference type="Gene3D" id="3.10.450.50">
    <property type="match status" value="1"/>
</dbReference>
<protein>
    <submittedName>
        <fullName evidence="1">Nuclear transport factor 2 family protein</fullName>
    </submittedName>
</protein>
<dbReference type="Proteomes" id="UP001596413">
    <property type="component" value="Unassembled WGS sequence"/>
</dbReference>
<dbReference type="EMBL" id="JBHSZO010000019">
    <property type="protein sequence ID" value="MFC7219281.1"/>
    <property type="molecule type" value="Genomic_DNA"/>
</dbReference>
<dbReference type="RefSeq" id="WP_386414847.1">
    <property type="nucleotide sequence ID" value="NZ_JBHSZO010000019.1"/>
</dbReference>
<sequence>MDRSQDRARRCRRVLRPALPGARVKDFAIDTIVGDGDRCVVLGSLRTEILATGRDIETEYAIDIAVRDGLVTRYRMFEDTWAVVAAFEPKAA</sequence>
<accession>A0ABW2GH70</accession>
<evidence type="ECO:0000313" key="2">
    <source>
        <dbReference type="Proteomes" id="UP001596413"/>
    </source>
</evidence>
<dbReference type="InterPro" id="IPR032710">
    <property type="entry name" value="NTF2-like_dom_sf"/>
</dbReference>
<dbReference type="SUPFAM" id="SSF54427">
    <property type="entry name" value="NTF2-like"/>
    <property type="match status" value="1"/>
</dbReference>
<comment type="caution">
    <text evidence="1">The sequence shown here is derived from an EMBL/GenBank/DDBJ whole genome shotgun (WGS) entry which is preliminary data.</text>
</comment>